<comment type="similarity">
    <text evidence="1 4">Belongs to the MinE family.</text>
</comment>
<organism evidence="5 6">
    <name type="scientific">Pseudodonghicola xiamenensis</name>
    <dbReference type="NCBI Taxonomy" id="337702"/>
    <lineage>
        <taxon>Bacteria</taxon>
        <taxon>Pseudomonadati</taxon>
        <taxon>Pseudomonadota</taxon>
        <taxon>Alphaproteobacteria</taxon>
        <taxon>Rhodobacterales</taxon>
        <taxon>Paracoccaceae</taxon>
        <taxon>Pseudodonghicola</taxon>
    </lineage>
</organism>
<keyword evidence="4 5" id="KW-0132">Cell division</keyword>
<evidence type="ECO:0000256" key="1">
    <source>
        <dbReference type="ARBA" id="ARBA00008168"/>
    </source>
</evidence>
<dbReference type="Pfam" id="PF03776">
    <property type="entry name" value="MinE"/>
    <property type="match status" value="1"/>
</dbReference>
<gene>
    <name evidence="4 5" type="primary">minE</name>
    <name evidence="5" type="ORF">GCM10010961_27070</name>
</gene>
<keyword evidence="4" id="KW-0131">Cell cycle</keyword>
<comment type="caution">
    <text evidence="5">The sequence shown here is derived from an EMBL/GenBank/DDBJ whole genome shotgun (WGS) entry which is preliminary data.</text>
</comment>
<dbReference type="Proteomes" id="UP000611500">
    <property type="component" value="Unassembled WGS sequence"/>
</dbReference>
<dbReference type="NCBIfam" id="NF001422">
    <property type="entry name" value="PRK00296.1"/>
    <property type="match status" value="1"/>
</dbReference>
<dbReference type="RefSeq" id="WP_189658347.1">
    <property type="nucleotide sequence ID" value="NZ_BNAP01000012.1"/>
</dbReference>
<dbReference type="Gene3D" id="3.30.1070.10">
    <property type="entry name" value="Cell division topological specificity factor MinE"/>
    <property type="match status" value="1"/>
</dbReference>
<dbReference type="AlphaFoldDB" id="A0A8J3MDV1"/>
<dbReference type="GO" id="GO:0032955">
    <property type="term" value="P:regulation of division septum assembly"/>
    <property type="evidence" value="ECO:0007669"/>
    <property type="project" value="InterPro"/>
</dbReference>
<dbReference type="HAMAP" id="MF_00262">
    <property type="entry name" value="MinE"/>
    <property type="match status" value="1"/>
</dbReference>
<dbReference type="SUPFAM" id="SSF55229">
    <property type="entry name" value="Cell division protein MinE topological specificity domain"/>
    <property type="match status" value="1"/>
</dbReference>
<evidence type="ECO:0000313" key="5">
    <source>
        <dbReference type="EMBL" id="GHG94148.1"/>
    </source>
</evidence>
<evidence type="ECO:0000256" key="4">
    <source>
        <dbReference type="HAMAP-Rule" id="MF_00262"/>
    </source>
</evidence>
<dbReference type="InterPro" id="IPR036707">
    <property type="entry name" value="MinE_sf"/>
</dbReference>
<dbReference type="InterPro" id="IPR005527">
    <property type="entry name" value="MinE"/>
</dbReference>
<keyword evidence="6" id="KW-1185">Reference proteome</keyword>
<name>A0A8J3MDV1_9RHOB</name>
<reference evidence="5" key="2">
    <citation type="submission" date="2020-09" db="EMBL/GenBank/DDBJ databases">
        <authorList>
            <person name="Sun Q."/>
            <person name="Zhou Y."/>
        </authorList>
    </citation>
    <scope>NUCLEOTIDE SEQUENCE</scope>
    <source>
        <strain evidence="5">CGMCC 1.7081</strain>
    </source>
</reference>
<dbReference type="GO" id="GO:0051301">
    <property type="term" value="P:cell division"/>
    <property type="evidence" value="ECO:0007669"/>
    <property type="project" value="UniProtKB-KW"/>
</dbReference>
<evidence type="ECO:0000256" key="2">
    <source>
        <dbReference type="ARBA" id="ARBA00020112"/>
    </source>
</evidence>
<dbReference type="EMBL" id="BNAP01000012">
    <property type="protein sequence ID" value="GHG94148.1"/>
    <property type="molecule type" value="Genomic_DNA"/>
</dbReference>
<evidence type="ECO:0000313" key="6">
    <source>
        <dbReference type="Proteomes" id="UP000611500"/>
    </source>
</evidence>
<reference evidence="5" key="1">
    <citation type="journal article" date="2014" name="Int. J. Syst. Evol. Microbiol.">
        <title>Complete genome sequence of Corynebacterium casei LMG S-19264T (=DSM 44701T), isolated from a smear-ripened cheese.</title>
        <authorList>
            <consortium name="US DOE Joint Genome Institute (JGI-PGF)"/>
            <person name="Walter F."/>
            <person name="Albersmeier A."/>
            <person name="Kalinowski J."/>
            <person name="Ruckert C."/>
        </authorList>
    </citation>
    <scope>NUCLEOTIDE SEQUENCE</scope>
    <source>
        <strain evidence="5">CGMCC 1.7081</strain>
    </source>
</reference>
<sequence>MSLFGFSLKPRRAKTAQTAKDRLQLLLAHERAGGSDAADFLPQLQNDILAVIRKYVTVEDEDVDIRVQRDNAVSSLEINIEMPEASSKKDRS</sequence>
<protein>
    <recommendedName>
        <fullName evidence="2 4">Cell division topological specificity factor</fullName>
    </recommendedName>
</protein>
<dbReference type="NCBIfam" id="TIGR01215">
    <property type="entry name" value="minE"/>
    <property type="match status" value="1"/>
</dbReference>
<proteinExistence type="inferred from homology"/>
<accession>A0A8J3MDV1</accession>
<comment type="function">
    <text evidence="3 4">Prevents the cell division inhibition by proteins MinC and MinD at internal division sites while permitting inhibition at polar sites. This ensures cell division at the proper site by restricting the formation of a division septum at the midpoint of the long axis of the cell.</text>
</comment>
<evidence type="ECO:0000256" key="3">
    <source>
        <dbReference type="ARBA" id="ARBA00025265"/>
    </source>
</evidence>